<organism evidence="3 4">
    <name type="scientific">Pomacea canaliculata</name>
    <name type="common">Golden apple snail</name>
    <dbReference type="NCBI Taxonomy" id="400727"/>
    <lineage>
        <taxon>Eukaryota</taxon>
        <taxon>Metazoa</taxon>
        <taxon>Spiralia</taxon>
        <taxon>Lophotrochozoa</taxon>
        <taxon>Mollusca</taxon>
        <taxon>Gastropoda</taxon>
        <taxon>Caenogastropoda</taxon>
        <taxon>Architaenioglossa</taxon>
        <taxon>Ampullarioidea</taxon>
        <taxon>Ampullariidae</taxon>
        <taxon>Pomacea</taxon>
    </lineage>
</organism>
<keyword evidence="2" id="KW-0812">Transmembrane</keyword>
<keyword evidence="2" id="KW-0472">Membrane</keyword>
<feature type="transmembrane region" description="Helical" evidence="2">
    <location>
        <begin position="64"/>
        <end position="85"/>
    </location>
</feature>
<keyword evidence="4" id="KW-1185">Reference proteome</keyword>
<dbReference type="SUPFAM" id="SSF81321">
    <property type="entry name" value="Family A G protein-coupled receptor-like"/>
    <property type="match status" value="1"/>
</dbReference>
<feature type="compositionally biased region" description="Basic and acidic residues" evidence="1">
    <location>
        <begin position="111"/>
        <end position="132"/>
    </location>
</feature>
<evidence type="ECO:0000256" key="2">
    <source>
        <dbReference type="SAM" id="Phobius"/>
    </source>
</evidence>
<gene>
    <name evidence="3" type="ORF">C0Q70_03079</name>
</gene>
<keyword evidence="2" id="KW-1133">Transmembrane helix</keyword>
<feature type="region of interest" description="Disordered" evidence="1">
    <location>
        <begin position="100"/>
        <end position="132"/>
    </location>
</feature>
<sequence length="132" mass="15122">MDQVWSFIDFLVFSLVPFIILLVSNIVLLRTVMTSVRELRRRLELGDTQQMTSRKKAASSMTTTLLALSFTFLILTGPICVYLLLKPYVFDDVDNNHEKEATESSMTKVGETSKDNMQEENLRSVDHPKTYP</sequence>
<reference evidence="3 4" key="1">
    <citation type="submission" date="2018-04" db="EMBL/GenBank/DDBJ databases">
        <title>The genome of golden apple snail Pomacea canaliculata provides insight into stress tolerance and invasive adaptation.</title>
        <authorList>
            <person name="Liu C."/>
            <person name="Liu B."/>
            <person name="Ren Y."/>
            <person name="Zhang Y."/>
            <person name="Wang H."/>
            <person name="Li S."/>
            <person name="Jiang F."/>
            <person name="Yin L."/>
            <person name="Zhang G."/>
            <person name="Qian W."/>
            <person name="Fan W."/>
        </authorList>
    </citation>
    <scope>NUCLEOTIDE SEQUENCE [LARGE SCALE GENOMIC DNA]</scope>
    <source>
        <strain evidence="3">SZHN2017</strain>
        <tissue evidence="3">Muscle</tissue>
    </source>
</reference>
<proteinExistence type="predicted"/>
<evidence type="ECO:0000313" key="4">
    <source>
        <dbReference type="Proteomes" id="UP000245119"/>
    </source>
</evidence>
<evidence type="ECO:0008006" key="5">
    <source>
        <dbReference type="Google" id="ProtNLM"/>
    </source>
</evidence>
<dbReference type="Gene3D" id="1.20.1070.10">
    <property type="entry name" value="Rhodopsin 7-helix transmembrane proteins"/>
    <property type="match status" value="1"/>
</dbReference>
<feature type="transmembrane region" description="Helical" evidence="2">
    <location>
        <begin position="12"/>
        <end position="32"/>
    </location>
</feature>
<dbReference type="Proteomes" id="UP000245119">
    <property type="component" value="Linkage Group LG2"/>
</dbReference>
<name>A0A2T7PRQ8_POMCA</name>
<protein>
    <recommendedName>
        <fullName evidence="5">G-protein coupled receptors family 1 profile domain-containing protein</fullName>
    </recommendedName>
</protein>
<accession>A0A2T7PRQ8</accession>
<evidence type="ECO:0000256" key="1">
    <source>
        <dbReference type="SAM" id="MobiDB-lite"/>
    </source>
</evidence>
<dbReference type="OrthoDB" id="6106262at2759"/>
<comment type="caution">
    <text evidence="3">The sequence shown here is derived from an EMBL/GenBank/DDBJ whole genome shotgun (WGS) entry which is preliminary data.</text>
</comment>
<dbReference type="EMBL" id="PZQS01000002">
    <property type="protein sequence ID" value="PVD36106.1"/>
    <property type="molecule type" value="Genomic_DNA"/>
</dbReference>
<dbReference type="AlphaFoldDB" id="A0A2T7PRQ8"/>
<evidence type="ECO:0000313" key="3">
    <source>
        <dbReference type="EMBL" id="PVD36106.1"/>
    </source>
</evidence>